<dbReference type="PANTHER" id="PTHR42722">
    <property type="entry name" value="LEUCINE DEHYDROGENASE"/>
    <property type="match status" value="1"/>
</dbReference>
<evidence type="ECO:0000256" key="4">
    <source>
        <dbReference type="RuleBase" id="RU004417"/>
    </source>
</evidence>
<dbReference type="Gene3D" id="3.40.50.10860">
    <property type="entry name" value="Leucine Dehydrogenase, chain A, domain 1"/>
    <property type="match status" value="1"/>
</dbReference>
<dbReference type="Proteomes" id="UP001484535">
    <property type="component" value="Unassembled WGS sequence"/>
</dbReference>
<dbReference type="InterPro" id="IPR006095">
    <property type="entry name" value="Glu/Leu/Phe/Val/Trp_DH"/>
</dbReference>
<evidence type="ECO:0000313" key="7">
    <source>
        <dbReference type="Proteomes" id="UP001484535"/>
    </source>
</evidence>
<evidence type="ECO:0000256" key="3">
    <source>
        <dbReference type="ARBA" id="ARBA00023027"/>
    </source>
</evidence>
<keyword evidence="3" id="KW-0520">NAD</keyword>
<dbReference type="Gene3D" id="3.40.50.720">
    <property type="entry name" value="NAD(P)-binding Rossmann-like Domain"/>
    <property type="match status" value="1"/>
</dbReference>
<dbReference type="SMART" id="SM00839">
    <property type="entry name" value="ELFV_dehydrog"/>
    <property type="match status" value="1"/>
</dbReference>
<dbReference type="PIRSF" id="PIRSF000188">
    <property type="entry name" value="Phe_leu_dh"/>
    <property type="match status" value="1"/>
</dbReference>
<feature type="domain" description="Glutamate/phenylalanine/leucine/valine/L-tryptophan dehydrogenase C-terminal" evidence="5">
    <location>
        <begin position="151"/>
        <end position="359"/>
    </location>
</feature>
<keyword evidence="2 4" id="KW-0560">Oxidoreductase</keyword>
<accession>A0ABV0CTK2</accession>
<dbReference type="InterPro" id="IPR006097">
    <property type="entry name" value="Glu/Leu/Phe/Val/Trp_DH_dimer"/>
</dbReference>
<comment type="similarity">
    <text evidence="1 4">Belongs to the Glu/Leu/Phe/Val dehydrogenases family.</text>
</comment>
<organism evidence="6 7">
    <name type="scientific">Aurantiacibacter flavus</name>
    <dbReference type="NCBI Taxonomy" id="3145232"/>
    <lineage>
        <taxon>Bacteria</taxon>
        <taxon>Pseudomonadati</taxon>
        <taxon>Pseudomonadota</taxon>
        <taxon>Alphaproteobacteria</taxon>
        <taxon>Sphingomonadales</taxon>
        <taxon>Erythrobacteraceae</taxon>
        <taxon>Aurantiacibacter</taxon>
    </lineage>
</organism>
<dbReference type="InterPro" id="IPR046346">
    <property type="entry name" value="Aminoacid_DH-like_N_sf"/>
</dbReference>
<dbReference type="InterPro" id="IPR006096">
    <property type="entry name" value="Glu/Leu/Phe/Val/Trp_DH_C"/>
</dbReference>
<dbReference type="Pfam" id="PF00208">
    <property type="entry name" value="ELFV_dehydrog"/>
    <property type="match status" value="1"/>
</dbReference>
<protein>
    <submittedName>
        <fullName evidence="6">Glu/Leu/Phe/Val dehydrogenase dimerization domain-containing protein</fullName>
    </submittedName>
</protein>
<comment type="caution">
    <text evidence="6">The sequence shown here is derived from an EMBL/GenBank/DDBJ whole genome shotgun (WGS) entry which is preliminary data.</text>
</comment>
<gene>
    <name evidence="6" type="ORF">ABDJ38_03420</name>
</gene>
<dbReference type="SUPFAM" id="SSF51735">
    <property type="entry name" value="NAD(P)-binding Rossmann-fold domains"/>
    <property type="match status" value="1"/>
</dbReference>
<dbReference type="PANTHER" id="PTHR42722:SF1">
    <property type="entry name" value="VALINE DEHYDROGENASE"/>
    <property type="match status" value="1"/>
</dbReference>
<evidence type="ECO:0000259" key="5">
    <source>
        <dbReference type="SMART" id="SM00839"/>
    </source>
</evidence>
<dbReference type="PRINTS" id="PR00082">
    <property type="entry name" value="GLFDHDRGNASE"/>
</dbReference>
<dbReference type="InterPro" id="IPR036291">
    <property type="entry name" value="NAD(P)-bd_dom_sf"/>
</dbReference>
<dbReference type="EMBL" id="JBDLBR010000001">
    <property type="protein sequence ID" value="MEN7536217.1"/>
    <property type="molecule type" value="Genomic_DNA"/>
</dbReference>
<reference evidence="6 7" key="1">
    <citation type="submission" date="2024-05" db="EMBL/GenBank/DDBJ databases">
        <authorList>
            <person name="Park S."/>
        </authorList>
    </citation>
    <scope>NUCLEOTIDE SEQUENCE [LARGE SCALE GENOMIC DNA]</scope>
    <source>
        <strain evidence="6 7">DGU5</strain>
    </source>
</reference>
<name>A0ABV0CTK2_9SPHN</name>
<dbReference type="SUPFAM" id="SSF53223">
    <property type="entry name" value="Aminoacid dehydrogenase-like, N-terminal domain"/>
    <property type="match status" value="1"/>
</dbReference>
<evidence type="ECO:0000313" key="6">
    <source>
        <dbReference type="EMBL" id="MEN7536217.1"/>
    </source>
</evidence>
<keyword evidence="7" id="KW-1185">Reference proteome</keyword>
<sequence>MTVPGSAAIWTMPDFDEHERVEVIHDRASGLTAIVALHSTHLGPGAGGTRFWHYPQPLAAVRDALRLSRGMSYKNALAGLPLGGGKAVVLLDEQRTKTPEMLAAFGDAIEALGGAYVTAEDVGASEADMEAIHQRTEHVCGLPVAEGQAGGDPGPYTAQGIFFGIKAAVAHRLGRADMDGVHVAVQGCGSVGGGVARLLAGEGARVTLADIDRTKAEALAVELGGNCVPTEQIMQVACDVFSPNALGAILDDASIPQLDCAIVAGGANNQLARAEHGEMLRERGILYAPDYVINAGGIINVGLEYLARRAGETCSASTVMERIGGIARKLTAIWEESERSGTGAHEVADRMAREAIGRGE</sequence>
<evidence type="ECO:0000256" key="1">
    <source>
        <dbReference type="ARBA" id="ARBA00006382"/>
    </source>
</evidence>
<dbReference type="CDD" id="cd01075">
    <property type="entry name" value="NAD_bind_Leu_Phe_Val_DH"/>
    <property type="match status" value="1"/>
</dbReference>
<dbReference type="InterPro" id="IPR016211">
    <property type="entry name" value="Glu/Phe/Leu/Val/Trp_DH_bac/arc"/>
</dbReference>
<dbReference type="RefSeq" id="WP_346783659.1">
    <property type="nucleotide sequence ID" value="NZ_JBDLBR010000001.1"/>
</dbReference>
<dbReference type="Pfam" id="PF02812">
    <property type="entry name" value="ELFV_dehydrog_N"/>
    <property type="match status" value="1"/>
</dbReference>
<proteinExistence type="inferred from homology"/>
<evidence type="ECO:0000256" key="2">
    <source>
        <dbReference type="ARBA" id="ARBA00023002"/>
    </source>
</evidence>